<evidence type="ECO:0000313" key="10">
    <source>
        <dbReference type="Proteomes" id="UP000449004"/>
    </source>
</evidence>
<feature type="modified residue" description="4-aspartylphosphate" evidence="5">
    <location>
        <position position="1083"/>
    </location>
</feature>
<dbReference type="Gene3D" id="3.40.50.2300">
    <property type="match status" value="1"/>
</dbReference>
<evidence type="ECO:0000256" key="5">
    <source>
        <dbReference type="PROSITE-ProRule" id="PRU00169"/>
    </source>
</evidence>
<dbReference type="InterPro" id="IPR011123">
    <property type="entry name" value="Y_Y_Y"/>
</dbReference>
<dbReference type="Gene3D" id="2.60.40.10">
    <property type="entry name" value="Immunoglobulins"/>
    <property type="match status" value="1"/>
</dbReference>
<dbReference type="GO" id="GO:0000155">
    <property type="term" value="F:phosphorelay sensor kinase activity"/>
    <property type="evidence" value="ECO:0007669"/>
    <property type="project" value="InterPro"/>
</dbReference>
<dbReference type="SMART" id="SM00448">
    <property type="entry name" value="REC"/>
    <property type="match status" value="1"/>
</dbReference>
<dbReference type="Proteomes" id="UP000449004">
    <property type="component" value="Unassembled WGS sequence"/>
</dbReference>
<name>A0A7V8CEM1_9GAMM</name>
<dbReference type="Gene3D" id="2.130.10.10">
    <property type="entry name" value="YVTN repeat-like/Quinoprotein amine dehydrogenase"/>
    <property type="match status" value="2"/>
</dbReference>
<evidence type="ECO:0000256" key="2">
    <source>
        <dbReference type="ARBA" id="ARBA00012438"/>
    </source>
</evidence>
<dbReference type="EMBL" id="WELC01000006">
    <property type="protein sequence ID" value="KAB7631458.1"/>
    <property type="molecule type" value="Genomic_DNA"/>
</dbReference>
<dbReference type="InterPro" id="IPR036097">
    <property type="entry name" value="HisK_dim/P_sf"/>
</dbReference>
<dbReference type="InterPro" id="IPR011006">
    <property type="entry name" value="CheY-like_superfamily"/>
</dbReference>
<protein>
    <recommendedName>
        <fullName evidence="2">histidine kinase</fullName>
        <ecNumber evidence="2">2.7.13.3</ecNumber>
    </recommendedName>
</protein>
<evidence type="ECO:0000256" key="6">
    <source>
        <dbReference type="SAM" id="MobiDB-lite"/>
    </source>
</evidence>
<feature type="chain" id="PRO_5031287819" description="histidine kinase" evidence="7">
    <location>
        <begin position="34"/>
        <end position="1183"/>
    </location>
</feature>
<dbReference type="InterPro" id="IPR013783">
    <property type="entry name" value="Ig-like_fold"/>
</dbReference>
<dbReference type="GO" id="GO:0005886">
    <property type="term" value="C:plasma membrane"/>
    <property type="evidence" value="ECO:0007669"/>
    <property type="project" value="TreeGrafter"/>
</dbReference>
<reference evidence="9 10" key="1">
    <citation type="submission" date="2019-10" db="EMBL/GenBank/DDBJ databases">
        <title>Halotolerant bacteria associated to Saharan-endemic halophytes Stipa tenacissima L. and Atriplex halimus L mitigate salt stress and promote growth of tomato plants.</title>
        <authorList>
            <person name="Dif G."/>
        </authorList>
    </citation>
    <scope>NUCLEOTIDE SEQUENCE [LARGE SCALE GENOMIC DNA]</scope>
    <source>
        <strain evidence="9 10">IS26</strain>
    </source>
</reference>
<evidence type="ECO:0000313" key="9">
    <source>
        <dbReference type="EMBL" id="KAB7631458.1"/>
    </source>
</evidence>
<comment type="caution">
    <text evidence="9">The sequence shown here is derived from an EMBL/GenBank/DDBJ whole genome shotgun (WGS) entry which is preliminary data.</text>
</comment>
<dbReference type="EC" id="2.7.13.3" evidence="2"/>
<accession>A0A7V8CEM1</accession>
<comment type="catalytic activity">
    <reaction evidence="1">
        <text>ATP + protein L-histidine = ADP + protein N-phospho-L-histidine.</text>
        <dbReference type="EC" id="2.7.13.3"/>
    </reaction>
</comment>
<sequence>MSGPMPARRMSRGGMLRCLFALLCCLLPAAVLAFPSPAVRITTVDGLPSNVVHQIVEDRQGYLWFATGDGLARYDGSGFRVWRMEHGLADNEVRSIALDACDQLWIGTANGYLQRLSADRQQFARWAGPSAPAMAASPVLAIQPMVDGSVWFGTRDAGLFRLTRDRRLHQYLPATDGRGLPSARVEHLVADAQGAVWIGSAAGLARWQEGRFQSPTTLGASSAAVTALGLDAQGRLWSSTAEGTVRRQLPAWQIQREGRERGRWLGHSRAGGDWFADGSTLWWQDWQGQHRHALTLPRLQGPNEPRIVRVLEDRQGRVWLLGTHQGVWRLGAQWRHLERFAAPLAHASTAPGGLAPAADGQAWWVRDGWLTRISPEHGFNRPRWAYAHAPERPDRHVVSDDGHGGVWVFAAPWLTRIDPVRGRQRRWRVGSTGGPVASPHAALQQCGDRLWLAGNGRLEQRAGDGRLLGSATYESVGLRPGTAAFALHCDIAGQVWLGDRDGLKQWQPAAGRFDPVPGGPRREVSALHLDADGRLWVADVEGWTVFRSDAGRLHPTLRLDAAHGLPVALARGLAGASDGAVWATTARGVVRLALDGRSARLYTADDGLPVMALDDSLVAAGGHLLAMDQTGNVLALDPAGMLTATVLPTLVIDRVKVRRQRRWIELPAAEPLRLNADDRDIQLSARLLSSSQGGAVDYRFRLRGEDPEWVRAGQRGTRGFPRLPAGEHVLEFQARGEDGRWSPVQQTHLQVAYSGWAHPGAWALLWMGALAGAVLATWGLRRHRGRTNAWRAATRRQARAEQAAQAKARYLATLGHEVRTPLTGVLGMSELLLEAPLPADAREQVLHIQQGGRALLQVVDEALENARLQAGKVTLQRRRFALGPWWLDVHAAVACGLAVSGCQLSSAHPLPADACVEGDPDRLREAVQWLSCGLAAQSGATLVTLRMAWRPGRTGLLLDVMAEPGACPSPRLSRVREALADVDVLADAMQGRLCVLQLPDRRWQATLSVPLDRCPSLLAGQDAQDIDDDIDGLRVLLVEDDPLVAQVVTGLLQVRGHVVVHAEHALAALTALARPGTQLMLLDLDLPGMDGLSLLRLLRQQGHRLPVLVLTARRDPDLEAQVVAAGGDGLVHKPLQGDALRAAMQRMGPPGVDRAGAGNGLLCGALPDDRGGQGRQARSGRRR</sequence>
<gene>
    <name evidence="9" type="ORF">F9K92_06665</name>
</gene>
<dbReference type="Pfam" id="PF00512">
    <property type="entry name" value="HisKA"/>
    <property type="match status" value="1"/>
</dbReference>
<dbReference type="Gene3D" id="1.10.287.130">
    <property type="match status" value="1"/>
</dbReference>
<organism evidence="9 10">
    <name type="scientific">Stenotrophomonas rhizophila</name>
    <dbReference type="NCBI Taxonomy" id="216778"/>
    <lineage>
        <taxon>Bacteria</taxon>
        <taxon>Pseudomonadati</taxon>
        <taxon>Pseudomonadota</taxon>
        <taxon>Gammaproteobacteria</taxon>
        <taxon>Lysobacterales</taxon>
        <taxon>Lysobacteraceae</taxon>
        <taxon>Stenotrophomonas</taxon>
    </lineage>
</organism>
<dbReference type="SUPFAM" id="SSF47384">
    <property type="entry name" value="Homodimeric domain of signal transducing histidine kinase"/>
    <property type="match status" value="1"/>
</dbReference>
<evidence type="ECO:0000256" key="7">
    <source>
        <dbReference type="SAM" id="SignalP"/>
    </source>
</evidence>
<evidence type="ECO:0000259" key="8">
    <source>
        <dbReference type="PROSITE" id="PS50110"/>
    </source>
</evidence>
<feature type="region of interest" description="Disordered" evidence="6">
    <location>
        <begin position="1163"/>
        <end position="1183"/>
    </location>
</feature>
<dbReference type="SUPFAM" id="SSF63829">
    <property type="entry name" value="Calcium-dependent phosphotriesterase"/>
    <property type="match status" value="2"/>
</dbReference>
<dbReference type="InterPro" id="IPR001789">
    <property type="entry name" value="Sig_transdc_resp-reg_receiver"/>
</dbReference>
<dbReference type="Pfam" id="PF00072">
    <property type="entry name" value="Response_reg"/>
    <property type="match status" value="1"/>
</dbReference>
<dbReference type="SUPFAM" id="SSF52172">
    <property type="entry name" value="CheY-like"/>
    <property type="match status" value="1"/>
</dbReference>
<dbReference type="CDD" id="cd00082">
    <property type="entry name" value="HisKA"/>
    <property type="match status" value="1"/>
</dbReference>
<dbReference type="Pfam" id="PF07494">
    <property type="entry name" value="Reg_prop"/>
    <property type="match status" value="2"/>
</dbReference>
<dbReference type="Pfam" id="PF07495">
    <property type="entry name" value="Y_Y_Y"/>
    <property type="match status" value="1"/>
</dbReference>
<dbReference type="InterPro" id="IPR011110">
    <property type="entry name" value="Reg_prop"/>
</dbReference>
<dbReference type="AlphaFoldDB" id="A0A7V8CEM1"/>
<dbReference type="SMART" id="SM00388">
    <property type="entry name" value="HisKA"/>
    <property type="match status" value="1"/>
</dbReference>
<keyword evidence="5" id="KW-0597">Phosphoprotein</keyword>
<dbReference type="PROSITE" id="PS50110">
    <property type="entry name" value="RESPONSE_REGULATORY"/>
    <property type="match status" value="1"/>
</dbReference>
<keyword evidence="7" id="KW-0732">Signal</keyword>
<evidence type="ECO:0000256" key="1">
    <source>
        <dbReference type="ARBA" id="ARBA00000085"/>
    </source>
</evidence>
<dbReference type="GO" id="GO:0009927">
    <property type="term" value="F:histidine phosphotransfer kinase activity"/>
    <property type="evidence" value="ECO:0007669"/>
    <property type="project" value="TreeGrafter"/>
</dbReference>
<dbReference type="CDD" id="cd00156">
    <property type="entry name" value="REC"/>
    <property type="match status" value="1"/>
</dbReference>
<dbReference type="InterPro" id="IPR015943">
    <property type="entry name" value="WD40/YVTN_repeat-like_dom_sf"/>
</dbReference>
<dbReference type="PANTHER" id="PTHR43047:SF72">
    <property type="entry name" value="OSMOSENSING HISTIDINE PROTEIN KINASE SLN1"/>
    <property type="match status" value="1"/>
</dbReference>
<evidence type="ECO:0000256" key="3">
    <source>
        <dbReference type="ARBA" id="ARBA00022679"/>
    </source>
</evidence>
<keyword evidence="4" id="KW-0418">Kinase</keyword>
<dbReference type="InterPro" id="IPR003661">
    <property type="entry name" value="HisK_dim/P_dom"/>
</dbReference>
<evidence type="ECO:0000256" key="4">
    <source>
        <dbReference type="ARBA" id="ARBA00022777"/>
    </source>
</evidence>
<keyword evidence="3" id="KW-0808">Transferase</keyword>
<proteinExistence type="predicted"/>
<dbReference type="PANTHER" id="PTHR43047">
    <property type="entry name" value="TWO-COMPONENT HISTIDINE PROTEIN KINASE"/>
    <property type="match status" value="1"/>
</dbReference>
<feature type="domain" description="Response regulatory" evidence="8">
    <location>
        <begin position="1034"/>
        <end position="1148"/>
    </location>
</feature>
<feature type="signal peptide" evidence="7">
    <location>
        <begin position="1"/>
        <end position="33"/>
    </location>
</feature>